<dbReference type="EMBL" id="JAFNEN010000659">
    <property type="protein sequence ID" value="KAG8178921.1"/>
    <property type="molecule type" value="Genomic_DNA"/>
</dbReference>
<dbReference type="PANTHER" id="PTHR11552:SF147">
    <property type="entry name" value="CHOLINE DEHYDROGENASE, MITOCHONDRIAL"/>
    <property type="match status" value="1"/>
</dbReference>
<dbReference type="InterPro" id="IPR007867">
    <property type="entry name" value="GMC_OxRtase_C"/>
</dbReference>
<dbReference type="Gene3D" id="3.30.560.10">
    <property type="entry name" value="Glucose Oxidase, domain 3"/>
    <property type="match status" value="2"/>
</dbReference>
<feature type="domain" description="Glucose-methanol-choline oxidoreductase N-terminal" evidence="7">
    <location>
        <begin position="353"/>
        <end position="367"/>
    </location>
</feature>
<dbReference type="PANTHER" id="PTHR11552">
    <property type="entry name" value="GLUCOSE-METHANOL-CHOLINE GMC OXIDOREDUCTASE"/>
    <property type="match status" value="1"/>
</dbReference>
<feature type="domain" description="Glucose-methanol-choline oxidoreductase N-terminal" evidence="7">
    <location>
        <begin position="944"/>
        <end position="958"/>
    </location>
</feature>
<dbReference type="Pfam" id="PF05199">
    <property type="entry name" value="GMC_oxred_C"/>
    <property type="match status" value="2"/>
</dbReference>
<comment type="cofactor">
    <cofactor evidence="1">
        <name>FAD</name>
        <dbReference type="ChEBI" id="CHEBI:57692"/>
    </cofactor>
</comment>
<dbReference type="Pfam" id="PF00732">
    <property type="entry name" value="GMC_oxred_N"/>
    <property type="match status" value="2"/>
</dbReference>
<reference evidence="8 9" key="1">
    <citation type="journal article" date="2022" name="Nat. Ecol. Evol.">
        <title>A masculinizing supergene underlies an exaggerated male reproductive morph in a spider.</title>
        <authorList>
            <person name="Hendrickx F."/>
            <person name="De Corte Z."/>
            <person name="Sonet G."/>
            <person name="Van Belleghem S.M."/>
            <person name="Kostlbacher S."/>
            <person name="Vangestel C."/>
        </authorList>
    </citation>
    <scope>NUCLEOTIDE SEQUENCE [LARGE SCALE GENOMIC DNA]</scope>
    <source>
        <strain evidence="8">W744_W776</strain>
    </source>
</reference>
<keyword evidence="3 5" id="KW-0285">Flavoprotein</keyword>
<dbReference type="Proteomes" id="UP000827092">
    <property type="component" value="Unassembled WGS sequence"/>
</dbReference>
<protein>
    <recommendedName>
        <fullName evidence="6 7">Glucose-methanol-choline oxidoreductase N-terminal domain-containing protein</fullName>
    </recommendedName>
</protein>
<dbReference type="InterPro" id="IPR012132">
    <property type="entry name" value="GMC_OxRdtase"/>
</dbReference>
<organism evidence="8 9">
    <name type="scientific">Oedothorax gibbosus</name>
    <dbReference type="NCBI Taxonomy" id="931172"/>
    <lineage>
        <taxon>Eukaryota</taxon>
        <taxon>Metazoa</taxon>
        <taxon>Ecdysozoa</taxon>
        <taxon>Arthropoda</taxon>
        <taxon>Chelicerata</taxon>
        <taxon>Arachnida</taxon>
        <taxon>Araneae</taxon>
        <taxon>Araneomorphae</taxon>
        <taxon>Entelegynae</taxon>
        <taxon>Araneoidea</taxon>
        <taxon>Linyphiidae</taxon>
        <taxon>Erigoninae</taxon>
        <taxon>Oedothorax</taxon>
    </lineage>
</organism>
<evidence type="ECO:0000259" key="7">
    <source>
        <dbReference type="PROSITE" id="PS00624"/>
    </source>
</evidence>
<evidence type="ECO:0000256" key="2">
    <source>
        <dbReference type="ARBA" id="ARBA00010790"/>
    </source>
</evidence>
<evidence type="ECO:0000313" key="9">
    <source>
        <dbReference type="Proteomes" id="UP000827092"/>
    </source>
</evidence>
<dbReference type="InterPro" id="IPR000172">
    <property type="entry name" value="GMC_OxRdtase_N"/>
</dbReference>
<dbReference type="SUPFAM" id="SSF51905">
    <property type="entry name" value="FAD/NAD(P)-binding domain"/>
    <property type="match status" value="2"/>
</dbReference>
<dbReference type="GO" id="GO:0016614">
    <property type="term" value="F:oxidoreductase activity, acting on CH-OH group of donors"/>
    <property type="evidence" value="ECO:0007669"/>
    <property type="project" value="InterPro"/>
</dbReference>
<keyword evidence="9" id="KW-1185">Reference proteome</keyword>
<dbReference type="PROSITE" id="PS00623">
    <property type="entry name" value="GMC_OXRED_1"/>
    <property type="match status" value="2"/>
</dbReference>
<dbReference type="Gene3D" id="3.50.50.60">
    <property type="entry name" value="FAD/NAD(P)-binding domain"/>
    <property type="match status" value="2"/>
</dbReference>
<evidence type="ECO:0000259" key="6">
    <source>
        <dbReference type="PROSITE" id="PS00623"/>
    </source>
</evidence>
<sequence>MPLYSNRKSALCSERRTVLGTTQNPEDADAVSFPDDYLWLSEEVPHTAYWISLALLTMDVASNSAYPTPLSNSPLLPLLLMSLVQQKNAPTTKETFQEEYDFIVVGAGSAGSVVASRLSELPCVKVLLLEAGKSPPIITDVPAFAGSFMESDIDWNYQTVPQKNTASSQIKNRIKWTRGKALGGSSILNSMFYVRGNMRNYNDWAAQGADGWSEEDVMKYFLKLEDNRDQEFLANGYHAQGGPISVEKPKYIGETKLPIKEAAEQMGYKVVDVNGPTQTGFYDYQMTIRNGQRCSTAKAYLVPAENRTNLDILTNAFVTKILFENNHAIGVQFDYKNKLNTVKSSKEVIVSGGAINTPQLLMLSGIGPEKVLSKISIPVIKDLPVGENLQDHFAVPLVFSVDSSVVGLSQKLSDPVYVNEYIQNRTGSLTTLTSWSAFLEGISNENFGTDFPQFQLYFMDVNVLYFKALYSLKTDVYNKVYAPYENKTSFQCMSQILQPRSRGTITLDSRNPYDSPIIDPNYFGDPKDRKDIVEGLKVCQSIGTSAPLQKIGSKRFEIPHPECKEHPIDSDEYYECLTKSFILTIYHPVGTAKMGRPDDPTTVVDPLLRVKGIEGLRLYHNSTTLKHSKYIFEEVPHTAYWISLALLTMDVASNSAYPTPLANSPLLPLLLMSLVQQKNAPTTKETFQEEYDFIVVGAGSAGSVVASRLSELPCVKVLLLEAGKSPPVITDVPAVWGSFMKSDLDWNYQTVPQKNTANSQIKNRIKWPRGKTLGGSSTLNAMLYTRGNMRNYNDWAAQGAEGWSDEDVGKYFFKLEDNRDQEFLANGYHAQGGPISVEKPKYTGETKLPIKEAAEQMGYKVVDVNGPTQTGFYDYQMTIRNGQRCSTAKAYLVPAENRTNLDILTNAFVTKILLENNRAIGVQFDYKNKLNTVKSSKEVIVSGGAINTPQLLMLSGIGPKKVLDKISIPVIKDLPVGENLQDHFAVPLVFSVDSSIAGKSQKLSDPVYVNEYIQNRTGPLSSVVSWLAFLEGKSNENFGAGFPQFELYFQDANVLYFKASYSLKTDVYNEVYAPYENKTSFQCVSQILQPRSRGTITLDSRNPYDSPIIDPNYFGDPKDREDIVEGLKVCQSIGTSAPLQKIGSKRFEIPHPECKEHPIDSDEYYECLTKSFILTIYHPVGTAKMGRPDDPTTVVDPYLRVKGIEGLRVVDASVMPIIPSGNTNVPTIMVAEKASDIIKSTINC</sequence>
<dbReference type="SUPFAM" id="SSF54373">
    <property type="entry name" value="FAD-linked reductases, C-terminal domain"/>
    <property type="match status" value="2"/>
</dbReference>
<dbReference type="InterPro" id="IPR036188">
    <property type="entry name" value="FAD/NAD-bd_sf"/>
</dbReference>
<evidence type="ECO:0000313" key="8">
    <source>
        <dbReference type="EMBL" id="KAG8178921.1"/>
    </source>
</evidence>
<feature type="domain" description="Glucose-methanol-choline oxidoreductase N-terminal" evidence="6">
    <location>
        <begin position="770"/>
        <end position="793"/>
    </location>
</feature>
<evidence type="ECO:0000256" key="1">
    <source>
        <dbReference type="ARBA" id="ARBA00001974"/>
    </source>
</evidence>
<feature type="domain" description="Glucose-methanol-choline oxidoreductase N-terminal" evidence="6">
    <location>
        <begin position="179"/>
        <end position="202"/>
    </location>
</feature>
<dbReference type="GO" id="GO:0050660">
    <property type="term" value="F:flavin adenine dinucleotide binding"/>
    <property type="evidence" value="ECO:0007669"/>
    <property type="project" value="InterPro"/>
</dbReference>
<dbReference type="AlphaFoldDB" id="A0AAV6U587"/>
<evidence type="ECO:0000256" key="5">
    <source>
        <dbReference type="RuleBase" id="RU003968"/>
    </source>
</evidence>
<accession>A0AAV6U587</accession>
<name>A0AAV6U587_9ARAC</name>
<comment type="similarity">
    <text evidence="2 5">Belongs to the GMC oxidoreductase family.</text>
</comment>
<comment type="caution">
    <text evidence="8">The sequence shown here is derived from an EMBL/GenBank/DDBJ whole genome shotgun (WGS) entry which is preliminary data.</text>
</comment>
<evidence type="ECO:0000256" key="3">
    <source>
        <dbReference type="ARBA" id="ARBA00022630"/>
    </source>
</evidence>
<keyword evidence="4 5" id="KW-0274">FAD</keyword>
<proteinExistence type="inferred from homology"/>
<gene>
    <name evidence="8" type="ORF">JTE90_014127</name>
</gene>
<evidence type="ECO:0000256" key="4">
    <source>
        <dbReference type="ARBA" id="ARBA00022827"/>
    </source>
</evidence>
<dbReference type="PROSITE" id="PS00624">
    <property type="entry name" value="GMC_OXRED_2"/>
    <property type="match status" value="2"/>
</dbReference>